<evidence type="ECO:0000313" key="3">
    <source>
        <dbReference type="WBParaSite" id="EVEC_0000153201-mRNA-1"/>
    </source>
</evidence>
<evidence type="ECO:0000313" key="1">
    <source>
        <dbReference type="EMBL" id="VDD86097.1"/>
    </source>
</evidence>
<dbReference type="AlphaFoldDB" id="A0A0N4UVQ4"/>
<dbReference type="OrthoDB" id="5864525at2759"/>
<accession>A0A0N4UVQ4</accession>
<name>A0A0N4UVQ4_ENTVE</name>
<gene>
    <name evidence="1" type="ORF">EVEC_LOCUS1240</name>
</gene>
<evidence type="ECO:0000313" key="2">
    <source>
        <dbReference type="Proteomes" id="UP000274131"/>
    </source>
</evidence>
<dbReference type="STRING" id="51028.A0A0N4UVQ4"/>
<dbReference type="Proteomes" id="UP000274131">
    <property type="component" value="Unassembled WGS sequence"/>
</dbReference>
<organism evidence="3">
    <name type="scientific">Enterobius vermicularis</name>
    <name type="common">Human pinworm</name>
    <dbReference type="NCBI Taxonomy" id="51028"/>
    <lineage>
        <taxon>Eukaryota</taxon>
        <taxon>Metazoa</taxon>
        <taxon>Ecdysozoa</taxon>
        <taxon>Nematoda</taxon>
        <taxon>Chromadorea</taxon>
        <taxon>Rhabditida</taxon>
        <taxon>Spirurina</taxon>
        <taxon>Oxyuridomorpha</taxon>
        <taxon>Oxyuroidea</taxon>
        <taxon>Oxyuridae</taxon>
        <taxon>Enterobius</taxon>
    </lineage>
</organism>
<reference evidence="1 2" key="2">
    <citation type="submission" date="2018-10" db="EMBL/GenBank/DDBJ databases">
        <authorList>
            <consortium name="Pathogen Informatics"/>
        </authorList>
    </citation>
    <scope>NUCLEOTIDE SEQUENCE [LARGE SCALE GENOMIC DNA]</scope>
</reference>
<reference evidence="3" key="1">
    <citation type="submission" date="2017-02" db="UniProtKB">
        <authorList>
            <consortium name="WormBaseParasite"/>
        </authorList>
    </citation>
    <scope>IDENTIFICATION</scope>
</reference>
<protein>
    <submittedName>
        <fullName evidence="3">C2 NT-type domain-containing protein</fullName>
    </submittedName>
</protein>
<proteinExistence type="predicted"/>
<dbReference type="WBParaSite" id="EVEC_0000153201-mRNA-1">
    <property type="protein sequence ID" value="EVEC_0000153201-mRNA-1"/>
    <property type="gene ID" value="EVEC_0000153201"/>
</dbReference>
<sequence length="203" mass="22721">MNPEKRKSGDSFIRFRCFPDGALYSPSAALVEIGSTRSFDDSDSTSKCNSWSVHSALLDGVGCSRRSVLEPELRLDISVTQLDKRLRTKNFFMGSVLEVYRFIRFRLINLNDERLVGEAEVLFSQMVNDAKLTLKLYSRDFNGNPLFGASKRLLHSVGTLHINAFLDNSMSCSPSRGFSNNADFVVRDDDEIKESSNVMLASG</sequence>
<keyword evidence="2" id="KW-1185">Reference proteome</keyword>
<dbReference type="EMBL" id="UXUI01007187">
    <property type="protein sequence ID" value="VDD86097.1"/>
    <property type="molecule type" value="Genomic_DNA"/>
</dbReference>